<dbReference type="Proteomes" id="UP000018538">
    <property type="component" value="Unassembled WGS sequence"/>
</dbReference>
<dbReference type="Pfam" id="PF08373">
    <property type="entry name" value="RAP"/>
    <property type="match status" value="1"/>
</dbReference>
<gene>
    <name evidence="3" type="ORF">YYC_01582</name>
</gene>
<dbReference type="GO" id="GO:0044528">
    <property type="term" value="P:regulation of mitochondrial mRNA stability"/>
    <property type="evidence" value="ECO:0007669"/>
    <property type="project" value="TreeGrafter"/>
</dbReference>
<name>V7PQ85_PLAYE</name>
<dbReference type="GO" id="GO:0035770">
    <property type="term" value="C:ribonucleoprotein granule"/>
    <property type="evidence" value="ECO:0007669"/>
    <property type="project" value="TreeGrafter"/>
</dbReference>
<dbReference type="InterPro" id="IPR013584">
    <property type="entry name" value="RAP"/>
</dbReference>
<feature type="compositionally biased region" description="Low complexity" evidence="1">
    <location>
        <begin position="841"/>
        <end position="862"/>
    </location>
</feature>
<evidence type="ECO:0000259" key="2">
    <source>
        <dbReference type="PROSITE" id="PS51286"/>
    </source>
</evidence>
<evidence type="ECO:0000313" key="4">
    <source>
        <dbReference type="Proteomes" id="UP000018538"/>
    </source>
</evidence>
<accession>V7PQ85</accession>
<evidence type="ECO:0000256" key="1">
    <source>
        <dbReference type="SAM" id="MobiDB-lite"/>
    </source>
</evidence>
<dbReference type="EMBL" id="KI635736">
    <property type="protein sequence ID" value="ETB61761.1"/>
    <property type="molecule type" value="Genomic_DNA"/>
</dbReference>
<dbReference type="PROSITE" id="PS51286">
    <property type="entry name" value="RAP"/>
    <property type="match status" value="1"/>
</dbReference>
<feature type="region of interest" description="Disordered" evidence="1">
    <location>
        <begin position="1200"/>
        <end position="1226"/>
    </location>
</feature>
<dbReference type="GO" id="GO:0005759">
    <property type="term" value="C:mitochondrial matrix"/>
    <property type="evidence" value="ECO:0007669"/>
    <property type="project" value="TreeGrafter"/>
</dbReference>
<dbReference type="PANTHER" id="PTHR21228">
    <property type="entry name" value="FAST LEU-RICH DOMAIN-CONTAINING"/>
    <property type="match status" value="1"/>
</dbReference>
<dbReference type="PANTHER" id="PTHR21228:SF40">
    <property type="entry name" value="LD45607P"/>
    <property type="match status" value="1"/>
</dbReference>
<dbReference type="OrthoDB" id="385235at2759"/>
<feature type="domain" description="RAP" evidence="2">
    <location>
        <begin position="1083"/>
        <end position="1141"/>
    </location>
</feature>
<dbReference type="SMART" id="SM00952">
    <property type="entry name" value="RAP"/>
    <property type="match status" value="1"/>
</dbReference>
<keyword evidence="4" id="KW-1185">Reference proteome</keyword>
<feature type="region of interest" description="Disordered" evidence="1">
    <location>
        <begin position="838"/>
        <end position="864"/>
    </location>
</feature>
<evidence type="ECO:0000313" key="3">
    <source>
        <dbReference type="EMBL" id="ETB61761.1"/>
    </source>
</evidence>
<dbReference type="InterPro" id="IPR050870">
    <property type="entry name" value="FAST_kinase"/>
</dbReference>
<reference evidence="3 4" key="1">
    <citation type="submission" date="2013-11" db="EMBL/GenBank/DDBJ databases">
        <title>The Genome Sequence of Plasmodium yoelii 17X.</title>
        <authorList>
            <consortium name="The Broad Institute Genomics Platform"/>
            <consortium name="The Broad Institute Genome Sequencing Center for Infectious Disease"/>
            <person name="Neafsey D."/>
            <person name="Adams J."/>
            <person name="Walker B."/>
            <person name="Young S.K."/>
            <person name="Zeng Q."/>
            <person name="Gargeya S."/>
            <person name="Fitzgerald M."/>
            <person name="Haas B."/>
            <person name="Abouelleil A."/>
            <person name="Alvarado L."/>
            <person name="Chapman S.B."/>
            <person name="Gainer-Dewar J."/>
            <person name="Goldberg J."/>
            <person name="Griggs A."/>
            <person name="Gujja S."/>
            <person name="Hansen M."/>
            <person name="Howarth C."/>
            <person name="Imamovic A."/>
            <person name="Ireland A."/>
            <person name="Larimer J."/>
            <person name="McCowan C."/>
            <person name="Murphy C."/>
            <person name="Pearson M."/>
            <person name="Poon T.W."/>
            <person name="Priest M."/>
            <person name="Roberts A."/>
            <person name="Saif S."/>
            <person name="Shea T."/>
            <person name="Sykes S."/>
            <person name="Wortman J."/>
            <person name="Nusbaum C."/>
            <person name="Birren B."/>
        </authorList>
    </citation>
    <scope>NUCLEOTIDE SEQUENCE [LARGE SCALE GENOMIC DNA]</scope>
    <source>
        <strain evidence="3 4">17X</strain>
    </source>
</reference>
<feature type="compositionally biased region" description="Polar residues" evidence="1">
    <location>
        <begin position="1212"/>
        <end position="1223"/>
    </location>
</feature>
<sequence>MLQRKINVCLWHRYRIRYWQNEKNHIIVNMMRKKTQEFCSNNTRYRKITVIPFDNKEVSLNIEYKNIPFDIDELNKKSKNEILNIYKIIRNKNELNKLPSDFLDNLFECTKKYIRCLLPYEIIKIYKTLNIIKKNNKELNLLLHQHIKRIYKNFDVISISKLFQIYTFSKSKPIYIIKKLSEIFLNNLKNCNKPWCFREVISIYSYFKINSKDHIDNIFKKCVPIIAKNIMMYTPKDATIIFYSFIKMNKYDKILCHAITKNVILKINLYQFNHLSIIINSFAKIGEKNNKLCKVICDHIKNKIKIKIPKNITDLETNNIEQNDINKNCLSNFETQKLTEIKINDSPKDDEVIIELNKNETEYKQIKTYENKNNLLKDKILKPKDVSIILNALIKLEYYNNETFICLIPFIINNICKFSPQSLSNLAHAYSQIHIDNTLLFDKIANESIMKIHKFKNKELSNLANSFVRLNIKNKTLFTYIIDEFLYRSTIGSKFQNYKFDILSLQQFAYSFSKVGLKDEKVYNILYNTLIKKIHEIKKMKKKKIINGEKLLLENYNNQTNSCSDIVINKNPNSLLFRKDEMLEKNNFDFFFISTFVNSYSRAKINHKNFTHFISYIIRKKKQNNNEILSNQSLSSLIYGLTKLKIKDKKIYQLLLKECNDKIDSLQPFQIALILYSFSKLKIYSYKYVKKSIQILSMNIHNLNLTDLSLVCYSLSNFLYRDIIFLYKVQKILFLNNYEFNKTNVSQLFNSYTKLCFYHKPFYDFIFQKIFAFMHEFDEKELTNLVFSFIYYFHIVTLQNHVDLEKNNSSSDSDPNISNLVNGVKYFIENKKNEEIKVKPNASSNNNSNGNSNNNSNSSNSSLGREMCNDLKKKKKIFDEKNKLDNIVNNNDKSCYSLKENTSNLILKNREEFFKNELNIFFNLIFILNEKYRQKLSLISIYQLQIVDLYLRAFFTNYFSFPNYLKSFFFKCRNVKLKIDDYVLLSSKMHRNISRYLNAVGVKHKSEVIFGPYQLDIVVDFLQNDIKNKFNLNFGNEINDNDNDNDNNYNVIYKRKGLANEEVVKKEDKAKYNIIEKLLTKNIVIEVDGISHFYKESYSRTLNSIIKNYILKKFGWNIIHIPYQEWNQCYNFKTKLLYAIHIFKKIVHINRDTISPKDFIYFMNNKNNNDNKNNNTFADVSHINNVNNNFMNHDMVINNNDKNEEDEKNQHHGNINDTNANIQQKDEKNIPDFYTIDEETIFLNQLKCRNKFQKNIMKKLRQDGKMKYDFNIVCKNNKTEECIELSDQISKTDIET</sequence>
<dbReference type="GO" id="GO:0003723">
    <property type="term" value="F:RNA binding"/>
    <property type="evidence" value="ECO:0007669"/>
    <property type="project" value="TreeGrafter"/>
</dbReference>
<proteinExistence type="predicted"/>
<dbReference type="InterPro" id="IPR058917">
    <property type="entry name" value="RESC6_dom"/>
</dbReference>
<organism evidence="3 4">
    <name type="scientific">Plasmodium yoelii 17X</name>
    <dbReference type="NCBI Taxonomy" id="1323249"/>
    <lineage>
        <taxon>Eukaryota</taxon>
        <taxon>Sar</taxon>
        <taxon>Alveolata</taxon>
        <taxon>Apicomplexa</taxon>
        <taxon>Aconoidasida</taxon>
        <taxon>Haemosporida</taxon>
        <taxon>Plasmodiidae</taxon>
        <taxon>Plasmodium</taxon>
        <taxon>Plasmodium (Vinckeia)</taxon>
    </lineage>
</organism>
<dbReference type="Pfam" id="PF26188">
    <property type="entry name" value="RESC6"/>
    <property type="match status" value="1"/>
</dbReference>
<protein>
    <recommendedName>
        <fullName evidence="2">RAP domain-containing protein</fullName>
    </recommendedName>
</protein>
<dbReference type="GO" id="GO:0000963">
    <property type="term" value="P:mitochondrial RNA processing"/>
    <property type="evidence" value="ECO:0007669"/>
    <property type="project" value="TreeGrafter"/>
</dbReference>